<feature type="domain" description="Protein kinase" evidence="10">
    <location>
        <begin position="37"/>
        <end position="295"/>
    </location>
</feature>
<keyword evidence="6" id="KW-0067">ATP-binding</keyword>
<accession>A0A9D4V558</accession>
<sequence>MEKASDDEGAALDDTPPDDASEEGSEFVEVDPSGRYGRYNEVLGKGAYKTVYKAFDDLDGIEVAWNQVKIHDVLHNAGDIDRLYSELHLLKTLKHKNIIKFYTSWVDTRTRNVNFITEIFTSGTLRQYCKKHKFVKLRAIKNWSRQILRGLVFLHSRDPPIIHRDLKCDNIFINGNNGEVKIGDLGLATILRQAPAAQSVIGTPEFMAPELYEEHYNELVDVYSFGMCLLEMLTSEYPYSECTNAAQIYRKVTMGKRPAALGKIKDRGSKEFVEKCLATASQRLHARELLMDPFLRSDEDLELQELSINGSANFLGGARILDPIPEHTYFMAADCHLFGQKYDEIAPKFLSASEGSPRLDTSSTGRLSLSDTQSPKDGMRSCKDFRIKGRKQDDKKVLVRIRIASSGGEVRIIQFDFDVDADTAMSVASEMVAELDLSDQDVTTIADMIDSEILALIPDWKPGLAFDDAIDNDVSKEQKELVLDPPVVQDERDDGLPVSTPGMTVGPPDDSQLASGPTYGRFEEVGCNINSSDQQQQDSDGLELFSDFSADSGSDFSLDAQSGSEVGVDNDVTTHSLEFVETEAKLDSLPWRQSGVDEVEFKEGHFMRLGSDEKLDDSEVLRLIMQQEEELQMLRTKHEEAISDLKMRITQDATLRIDKAAPKDSSICKISGEVLQMSRSQDESQPDAESEICVHGAETACFSTSISNGSLAAVNASEQISFASSLQVECASMDSVSNSDYVKGSRDMLASETQASMSNEPLTAQSKKLGDEEEHALSKVSIVTDDESKGAPNNTASAGMVETKSTAGLDKGAQVSKATAEVISLESRSLPPIHEDVKQGLTTLTKRESYLELYKVSNSKDKVSSSKSSESLGTLDGASKMAVPKDANQEQLKRMAEFADKMINNLSQSNSKYIGTALVKNVNLQNGQQGVTCKSHGGTTIQSGQHSKSVAGATIQNGQHSSAVKTLASVAAQNSQQGVIMKNAASAVIQNSTVKHLSSATMCNGQQAVSMKSSIQTSQQGTNGKGLSAAMSQNGQQSVLPRNLTSIPVQARHPVSSANINLGGTLQSGTPAKIITSGNAQAGQQVSTAGQARQQPTPTETTRA</sequence>
<dbReference type="PROSITE" id="PS50011">
    <property type="entry name" value="PROTEIN_KINASE_DOM"/>
    <property type="match status" value="1"/>
</dbReference>
<evidence type="ECO:0000256" key="6">
    <source>
        <dbReference type="ARBA" id="ARBA00022840"/>
    </source>
</evidence>
<keyword evidence="2" id="KW-0723">Serine/threonine-protein kinase</keyword>
<dbReference type="FunFam" id="1.10.510.10:FF:000046">
    <property type="entry name" value="probable serine/threonine-protein kinase WNK9"/>
    <property type="match status" value="1"/>
</dbReference>
<dbReference type="GO" id="GO:0005524">
    <property type="term" value="F:ATP binding"/>
    <property type="evidence" value="ECO:0007669"/>
    <property type="project" value="UniProtKB-KW"/>
</dbReference>
<dbReference type="PROSITE" id="PS00108">
    <property type="entry name" value="PROTEIN_KINASE_ST"/>
    <property type="match status" value="1"/>
</dbReference>
<dbReference type="Proteomes" id="UP000886520">
    <property type="component" value="Chromosome 5"/>
</dbReference>
<dbReference type="Gene3D" id="3.10.20.90">
    <property type="entry name" value="Phosphatidylinositol 3-kinase Catalytic Subunit, Chain A, domain 1"/>
    <property type="match status" value="1"/>
</dbReference>
<comment type="caution">
    <text evidence="11">The sequence shown here is derived from an EMBL/GenBank/DDBJ whole genome shotgun (WGS) entry which is preliminary data.</text>
</comment>
<dbReference type="AlphaFoldDB" id="A0A9D4V558"/>
<dbReference type="FunFam" id="3.30.200.20:FF:000075">
    <property type="entry name" value="Probable serine/threonine-protein kinase WNK1"/>
    <property type="match status" value="1"/>
</dbReference>
<evidence type="ECO:0000313" key="11">
    <source>
        <dbReference type="EMBL" id="KAI5079577.1"/>
    </source>
</evidence>
<dbReference type="SUPFAM" id="SSF56112">
    <property type="entry name" value="Protein kinase-like (PK-like)"/>
    <property type="match status" value="1"/>
</dbReference>
<feature type="compositionally biased region" description="Polar residues" evidence="9">
    <location>
        <begin position="359"/>
        <end position="375"/>
    </location>
</feature>
<dbReference type="Gene3D" id="1.10.510.10">
    <property type="entry name" value="Transferase(Phosphotransferase) domain 1"/>
    <property type="match status" value="1"/>
</dbReference>
<protein>
    <recommendedName>
        <fullName evidence="1">non-specific serine/threonine protein kinase</fullName>
        <ecNumber evidence="1">2.7.11.1</ecNumber>
    </recommendedName>
</protein>
<gene>
    <name evidence="11" type="ORF">GOP47_0005056</name>
</gene>
<evidence type="ECO:0000256" key="9">
    <source>
        <dbReference type="SAM" id="MobiDB-lite"/>
    </source>
</evidence>
<feature type="region of interest" description="Disordered" evidence="9">
    <location>
        <begin position="752"/>
        <end position="771"/>
    </location>
</feature>
<evidence type="ECO:0000256" key="7">
    <source>
        <dbReference type="ARBA" id="ARBA00047899"/>
    </source>
</evidence>
<feature type="compositionally biased region" description="Polar residues" evidence="9">
    <location>
        <begin position="752"/>
        <end position="766"/>
    </location>
</feature>
<dbReference type="Pfam" id="PF00069">
    <property type="entry name" value="Pkinase"/>
    <property type="match status" value="1"/>
</dbReference>
<dbReference type="InterPro" id="IPR000719">
    <property type="entry name" value="Prot_kinase_dom"/>
</dbReference>
<reference evidence="11 12" key="1">
    <citation type="submission" date="2021-01" db="EMBL/GenBank/DDBJ databases">
        <title>Adiantum capillus-veneris genome.</title>
        <authorList>
            <person name="Fang Y."/>
            <person name="Liao Q."/>
        </authorList>
    </citation>
    <scope>NUCLEOTIDE SEQUENCE [LARGE SCALE GENOMIC DNA]</scope>
    <source>
        <strain evidence="11">H3</strain>
        <tissue evidence="11">Leaf</tissue>
    </source>
</reference>
<dbReference type="Pfam" id="PF12202">
    <property type="entry name" value="OSR1_C"/>
    <property type="match status" value="1"/>
</dbReference>
<dbReference type="CDD" id="cd13983">
    <property type="entry name" value="STKc_WNK"/>
    <property type="match status" value="1"/>
</dbReference>
<dbReference type="SMART" id="SM00220">
    <property type="entry name" value="S_TKc"/>
    <property type="match status" value="1"/>
</dbReference>
<dbReference type="GO" id="GO:0004674">
    <property type="term" value="F:protein serine/threonine kinase activity"/>
    <property type="evidence" value="ECO:0007669"/>
    <property type="project" value="UniProtKB-KW"/>
</dbReference>
<keyword evidence="12" id="KW-1185">Reference proteome</keyword>
<keyword evidence="3" id="KW-0808">Transferase</keyword>
<evidence type="ECO:0000256" key="5">
    <source>
        <dbReference type="ARBA" id="ARBA00022777"/>
    </source>
</evidence>
<keyword evidence="5" id="KW-0418">Kinase</keyword>
<dbReference type="OrthoDB" id="1919838at2759"/>
<evidence type="ECO:0000256" key="8">
    <source>
        <dbReference type="ARBA" id="ARBA00048679"/>
    </source>
</evidence>
<organism evidence="11 12">
    <name type="scientific">Adiantum capillus-veneris</name>
    <name type="common">Maidenhair fern</name>
    <dbReference type="NCBI Taxonomy" id="13818"/>
    <lineage>
        <taxon>Eukaryota</taxon>
        <taxon>Viridiplantae</taxon>
        <taxon>Streptophyta</taxon>
        <taxon>Embryophyta</taxon>
        <taxon>Tracheophyta</taxon>
        <taxon>Polypodiopsida</taxon>
        <taxon>Polypodiidae</taxon>
        <taxon>Polypodiales</taxon>
        <taxon>Pteridineae</taxon>
        <taxon>Pteridaceae</taxon>
        <taxon>Vittarioideae</taxon>
        <taxon>Adiantum</taxon>
    </lineage>
</organism>
<evidence type="ECO:0000259" key="10">
    <source>
        <dbReference type="PROSITE" id="PS50011"/>
    </source>
</evidence>
<dbReference type="Gene3D" id="3.30.200.20">
    <property type="entry name" value="Phosphorylase Kinase, domain 1"/>
    <property type="match status" value="1"/>
</dbReference>
<feature type="region of interest" description="Disordered" evidence="9">
    <location>
        <begin position="353"/>
        <end position="380"/>
    </location>
</feature>
<keyword evidence="4" id="KW-0547">Nucleotide-binding</keyword>
<name>A0A9D4V558_ADICA</name>
<dbReference type="InterPro" id="IPR008271">
    <property type="entry name" value="Ser/Thr_kinase_AS"/>
</dbReference>
<dbReference type="EMBL" id="JABFUD020000005">
    <property type="protein sequence ID" value="KAI5079577.1"/>
    <property type="molecule type" value="Genomic_DNA"/>
</dbReference>
<evidence type="ECO:0000256" key="1">
    <source>
        <dbReference type="ARBA" id="ARBA00012513"/>
    </source>
</evidence>
<evidence type="ECO:0000256" key="4">
    <source>
        <dbReference type="ARBA" id="ARBA00022741"/>
    </source>
</evidence>
<proteinExistence type="predicted"/>
<evidence type="ECO:0000256" key="3">
    <source>
        <dbReference type="ARBA" id="ARBA00022679"/>
    </source>
</evidence>
<feature type="compositionally biased region" description="Acidic residues" evidence="9">
    <location>
        <begin position="7"/>
        <end position="29"/>
    </location>
</feature>
<comment type="catalytic activity">
    <reaction evidence="8">
        <text>L-seryl-[protein] + ATP = O-phospho-L-seryl-[protein] + ADP + H(+)</text>
        <dbReference type="Rhea" id="RHEA:17989"/>
        <dbReference type="Rhea" id="RHEA-COMP:9863"/>
        <dbReference type="Rhea" id="RHEA-COMP:11604"/>
        <dbReference type="ChEBI" id="CHEBI:15378"/>
        <dbReference type="ChEBI" id="CHEBI:29999"/>
        <dbReference type="ChEBI" id="CHEBI:30616"/>
        <dbReference type="ChEBI" id="CHEBI:83421"/>
        <dbReference type="ChEBI" id="CHEBI:456216"/>
        <dbReference type="EC" id="2.7.11.1"/>
    </reaction>
</comment>
<feature type="region of interest" description="Disordered" evidence="9">
    <location>
        <begin position="1013"/>
        <end position="1036"/>
    </location>
</feature>
<dbReference type="EC" id="2.7.11.1" evidence="1"/>
<evidence type="ECO:0000256" key="2">
    <source>
        <dbReference type="ARBA" id="ARBA00022527"/>
    </source>
</evidence>
<dbReference type="InterPro" id="IPR011009">
    <property type="entry name" value="Kinase-like_dom_sf"/>
</dbReference>
<dbReference type="PANTHER" id="PTHR13902">
    <property type="entry name" value="SERINE/THREONINE-PROTEIN KINASE WNK WITH NO LYSINE -RELATED"/>
    <property type="match status" value="1"/>
</dbReference>
<dbReference type="InterPro" id="IPR050588">
    <property type="entry name" value="WNK_Ser-Thr_kinase"/>
</dbReference>
<feature type="compositionally biased region" description="Polar residues" evidence="9">
    <location>
        <begin position="1013"/>
        <end position="1022"/>
    </location>
</feature>
<feature type="region of interest" description="Disordered" evidence="9">
    <location>
        <begin position="1"/>
        <end position="32"/>
    </location>
</feature>
<dbReference type="InterPro" id="IPR024678">
    <property type="entry name" value="Kinase_OSR1/WNK_CCT"/>
</dbReference>
<feature type="region of interest" description="Disordered" evidence="9">
    <location>
        <begin position="1070"/>
        <end position="1104"/>
    </location>
</feature>
<evidence type="ECO:0000313" key="12">
    <source>
        <dbReference type="Proteomes" id="UP000886520"/>
    </source>
</evidence>
<comment type="catalytic activity">
    <reaction evidence="7">
        <text>L-threonyl-[protein] + ATP = O-phospho-L-threonyl-[protein] + ADP + H(+)</text>
        <dbReference type="Rhea" id="RHEA:46608"/>
        <dbReference type="Rhea" id="RHEA-COMP:11060"/>
        <dbReference type="Rhea" id="RHEA-COMP:11605"/>
        <dbReference type="ChEBI" id="CHEBI:15378"/>
        <dbReference type="ChEBI" id="CHEBI:30013"/>
        <dbReference type="ChEBI" id="CHEBI:30616"/>
        <dbReference type="ChEBI" id="CHEBI:61977"/>
        <dbReference type="ChEBI" id="CHEBI:456216"/>
        <dbReference type="EC" id="2.7.11.1"/>
    </reaction>
</comment>